<organism evidence="1">
    <name type="scientific">marine sediment metagenome</name>
    <dbReference type="NCBI Taxonomy" id="412755"/>
    <lineage>
        <taxon>unclassified sequences</taxon>
        <taxon>metagenomes</taxon>
        <taxon>ecological metagenomes</taxon>
    </lineage>
</organism>
<feature type="non-terminal residue" evidence="1">
    <location>
        <position position="262"/>
    </location>
</feature>
<protein>
    <recommendedName>
        <fullName evidence="2">CARDB domain-containing protein</fullName>
    </recommendedName>
</protein>
<sequence length="262" mass="28022">WGSAPSSFWTEDDTLERAMFDELFYNNLNWLAGMQDAALYRCYLAGFSMAKYYYEAYNLFGDPSMMLWTEVPQVLTVTHPTVIPIGPYSIPVNVQVGGSPVDSALVAAVVKSTDSLVTAYTVGGNAVIPVYTPGVDSIFITVTGYNLEPYFGGILAMSSGAYVSYLKSIIDDAAGGNGDGIANPGESIDWEMWVKNYGSADANGVYGLLSISDPYIGISVDSSWYGDIAAGDSATGSVPYTFSIATDCPDAHTALFDLDVHD</sequence>
<dbReference type="Gene3D" id="2.60.40.10">
    <property type="entry name" value="Immunoglobulins"/>
    <property type="match status" value="2"/>
</dbReference>
<gene>
    <name evidence="1" type="ORF">S12H4_40580</name>
</gene>
<reference evidence="1" key="1">
    <citation type="journal article" date="2014" name="Front. Microbiol.">
        <title>High frequency of phylogenetically diverse reductive dehalogenase-homologous genes in deep subseafloor sedimentary metagenomes.</title>
        <authorList>
            <person name="Kawai M."/>
            <person name="Futagami T."/>
            <person name="Toyoda A."/>
            <person name="Takaki Y."/>
            <person name="Nishi S."/>
            <person name="Hori S."/>
            <person name="Arai W."/>
            <person name="Tsubouchi T."/>
            <person name="Morono Y."/>
            <person name="Uchiyama I."/>
            <person name="Ito T."/>
            <person name="Fujiyama A."/>
            <person name="Inagaki F."/>
            <person name="Takami H."/>
        </authorList>
    </citation>
    <scope>NUCLEOTIDE SEQUENCE</scope>
    <source>
        <strain evidence="1">Expedition CK06-06</strain>
    </source>
</reference>
<feature type="non-terminal residue" evidence="1">
    <location>
        <position position="1"/>
    </location>
</feature>
<proteinExistence type="predicted"/>
<accession>X1U311</accession>
<comment type="caution">
    <text evidence="1">The sequence shown here is derived from an EMBL/GenBank/DDBJ whole genome shotgun (WGS) entry which is preliminary data.</text>
</comment>
<name>X1U311_9ZZZZ</name>
<dbReference type="AlphaFoldDB" id="X1U311"/>
<dbReference type="Gene3D" id="3.40.50.1460">
    <property type="match status" value="1"/>
</dbReference>
<evidence type="ECO:0008006" key="2">
    <source>
        <dbReference type="Google" id="ProtNLM"/>
    </source>
</evidence>
<dbReference type="EMBL" id="BARW01024641">
    <property type="protein sequence ID" value="GAI94210.1"/>
    <property type="molecule type" value="Genomic_DNA"/>
</dbReference>
<evidence type="ECO:0000313" key="1">
    <source>
        <dbReference type="EMBL" id="GAI94210.1"/>
    </source>
</evidence>
<dbReference type="InterPro" id="IPR013783">
    <property type="entry name" value="Ig-like_fold"/>
</dbReference>